<reference evidence="2" key="1">
    <citation type="journal article" date="2019" name="Int. J. Syst. Evol. Microbiol.">
        <title>The Global Catalogue of Microorganisms (GCM) 10K type strain sequencing project: providing services to taxonomists for standard genome sequencing and annotation.</title>
        <authorList>
            <consortium name="The Broad Institute Genomics Platform"/>
            <consortium name="The Broad Institute Genome Sequencing Center for Infectious Disease"/>
            <person name="Wu L."/>
            <person name="Ma J."/>
        </authorList>
    </citation>
    <scope>NUCLEOTIDE SEQUENCE [LARGE SCALE GENOMIC DNA]</scope>
    <source>
        <strain evidence="2">CCUG 2113</strain>
    </source>
</reference>
<dbReference type="RefSeq" id="WP_055402082.1">
    <property type="nucleotide sequence ID" value="NZ_JAMXAX010000135.1"/>
</dbReference>
<organism evidence="1 2">
    <name type="scientific">Acidovorax facilis</name>
    <dbReference type="NCBI Taxonomy" id="12917"/>
    <lineage>
        <taxon>Bacteria</taxon>
        <taxon>Pseudomonadati</taxon>
        <taxon>Pseudomonadota</taxon>
        <taxon>Betaproteobacteria</taxon>
        <taxon>Burkholderiales</taxon>
        <taxon>Comamonadaceae</taxon>
        <taxon>Acidovorax</taxon>
    </lineage>
</organism>
<accession>A0ABV8DHU5</accession>
<sequence>MSAPDHPQSVLAKMLAVQEQSQVIGEFIDWLSSKGMTICSSAGGLRGTLFHPVGTPTEELLAQHFGIDLQAAEAERRAILADLRTENA</sequence>
<comment type="caution">
    <text evidence="1">The sequence shown here is derived from an EMBL/GenBank/DDBJ whole genome shotgun (WGS) entry which is preliminary data.</text>
</comment>
<dbReference type="Proteomes" id="UP001595693">
    <property type="component" value="Unassembled WGS sequence"/>
</dbReference>
<dbReference type="EMBL" id="JBHSAJ010000166">
    <property type="protein sequence ID" value="MFC3938100.1"/>
    <property type="molecule type" value="Genomic_DNA"/>
</dbReference>
<protein>
    <submittedName>
        <fullName evidence="1">Uncharacterized protein</fullName>
    </submittedName>
</protein>
<evidence type="ECO:0000313" key="1">
    <source>
        <dbReference type="EMBL" id="MFC3938100.1"/>
    </source>
</evidence>
<name>A0ABV8DHU5_9BURK</name>
<gene>
    <name evidence="1" type="ORF">ACFOW3_26120</name>
</gene>
<proteinExistence type="predicted"/>
<keyword evidence="2" id="KW-1185">Reference proteome</keyword>
<evidence type="ECO:0000313" key="2">
    <source>
        <dbReference type="Proteomes" id="UP001595693"/>
    </source>
</evidence>